<feature type="domain" description="tRNA/rRNA methyltransferase SpoU type" evidence="6">
    <location>
        <begin position="70"/>
        <end position="220"/>
    </location>
</feature>
<dbReference type="NCBIfam" id="TIGR00050">
    <property type="entry name" value="rRNA_methyl_1"/>
    <property type="match status" value="1"/>
</dbReference>
<dbReference type="GO" id="GO:0002128">
    <property type="term" value="P:tRNA nucleoside ribose methylation"/>
    <property type="evidence" value="ECO:0007669"/>
    <property type="project" value="TreeGrafter"/>
</dbReference>
<evidence type="ECO:0000259" key="6">
    <source>
        <dbReference type="Pfam" id="PF00588"/>
    </source>
</evidence>
<dbReference type="Proteomes" id="UP000232133">
    <property type="component" value="Chromosome"/>
</dbReference>
<evidence type="ECO:0000313" key="7">
    <source>
        <dbReference type="EMBL" id="ATZ59289.1"/>
    </source>
</evidence>
<dbReference type="PANTHER" id="PTHR42786">
    <property type="entry name" value="TRNA/RRNA METHYLTRANSFERASE"/>
    <property type="match status" value="1"/>
</dbReference>
<dbReference type="Pfam" id="PF00588">
    <property type="entry name" value="SpoU_methylase"/>
    <property type="match status" value="1"/>
</dbReference>
<evidence type="ECO:0000256" key="2">
    <source>
        <dbReference type="ARBA" id="ARBA00022603"/>
    </source>
</evidence>
<gene>
    <name evidence="7" type="ORF">BK798_02100</name>
</gene>
<dbReference type="GO" id="GO:0005829">
    <property type="term" value="C:cytosol"/>
    <property type="evidence" value="ECO:0007669"/>
    <property type="project" value="TreeGrafter"/>
</dbReference>
<evidence type="ECO:0000256" key="4">
    <source>
        <dbReference type="ARBA" id="ARBA00022691"/>
    </source>
</evidence>
<proteinExistence type="inferred from homology"/>
<feature type="region of interest" description="Disordered" evidence="5">
    <location>
        <begin position="15"/>
        <end position="56"/>
    </location>
</feature>
<evidence type="ECO:0000313" key="8">
    <source>
        <dbReference type="Proteomes" id="UP000232133"/>
    </source>
</evidence>
<comment type="similarity">
    <text evidence="1">Belongs to the class IV-like SAM-binding methyltransferase superfamily. RNA methyltransferase TrmH family.</text>
</comment>
<dbReference type="InterPro" id="IPR001537">
    <property type="entry name" value="SpoU_MeTrfase"/>
</dbReference>
<reference evidence="7 8" key="1">
    <citation type="submission" date="2016-10" db="EMBL/GenBank/DDBJ databases">
        <authorList>
            <person name="Varghese N."/>
        </authorList>
    </citation>
    <scope>NUCLEOTIDE SEQUENCE [LARGE SCALE GENOMIC DNA]</scope>
    <source>
        <strain evidence="7 8">KB11</strain>
    </source>
</reference>
<dbReference type="RefSeq" id="WP_004032137.1">
    <property type="nucleotide sequence ID" value="NZ_AP025586.1"/>
</dbReference>
<dbReference type="AlphaFoldDB" id="A0A2H4U5A1"/>
<dbReference type="Gene3D" id="3.40.1280.10">
    <property type="match status" value="1"/>
</dbReference>
<dbReference type="GO" id="GO:0003723">
    <property type="term" value="F:RNA binding"/>
    <property type="evidence" value="ECO:0007669"/>
    <property type="project" value="InterPro"/>
</dbReference>
<keyword evidence="3 7" id="KW-0808">Transferase</keyword>
<dbReference type="CDD" id="cd18093">
    <property type="entry name" value="SpoU-like_TrmJ"/>
    <property type="match status" value="1"/>
</dbReference>
<dbReference type="InterPro" id="IPR029026">
    <property type="entry name" value="tRNA_m1G_MTases_N"/>
</dbReference>
<sequence length="301" mass="33812">MIKIGDAAVSEEKIVETNLNSPEVKEKTKSEKKSTSSKKSKSKKQSRGIKIAKGPEDDAEKELSNFKNNIYIVFVECETPGNIGFLARTMANFGLKNLVLINPPTLTPEAFYQATHGKYIVDNAKIYHTLDEFYQSQRIDFKVASTGVAGGSYNLSRIPVRPENLGKNINTNNKTAILFGREGNGLTNEEIEDCDICVSIPTDPTYPILNISHAAAIIFYELFKNMHEYPVEGLEESTAIEKEYVLKDMYDLIDGLDIPEHKKKNGLKSFKNIINRAYITGREAHTLKGILRRLKMKMGKQ</sequence>
<feature type="compositionally biased region" description="Basic residues" evidence="5">
    <location>
        <begin position="35"/>
        <end position="47"/>
    </location>
</feature>
<evidence type="ECO:0000256" key="3">
    <source>
        <dbReference type="ARBA" id="ARBA00022679"/>
    </source>
</evidence>
<dbReference type="InterPro" id="IPR029028">
    <property type="entry name" value="Alpha/beta_knot_MTases"/>
</dbReference>
<accession>A0A2H4U5A1</accession>
<keyword evidence="2 7" id="KW-0489">Methyltransferase</keyword>
<dbReference type="GeneID" id="71694856"/>
<dbReference type="EMBL" id="CP017803">
    <property type="protein sequence ID" value="ATZ59289.1"/>
    <property type="molecule type" value="Genomic_DNA"/>
</dbReference>
<dbReference type="SUPFAM" id="SSF75217">
    <property type="entry name" value="alpha/beta knot"/>
    <property type="match status" value="1"/>
</dbReference>
<dbReference type="InterPro" id="IPR004384">
    <property type="entry name" value="RNA_MeTrfase_TrmJ/LasT"/>
</dbReference>
<organism evidence="7 8">
    <name type="scientific">Methanobrevibacter smithii</name>
    <dbReference type="NCBI Taxonomy" id="2173"/>
    <lineage>
        <taxon>Archaea</taxon>
        <taxon>Methanobacteriati</taxon>
        <taxon>Methanobacteriota</taxon>
        <taxon>Methanomada group</taxon>
        <taxon>Methanobacteria</taxon>
        <taxon>Methanobacteriales</taxon>
        <taxon>Methanobacteriaceae</taxon>
        <taxon>Methanobrevibacter</taxon>
    </lineage>
</organism>
<feature type="compositionally biased region" description="Basic and acidic residues" evidence="5">
    <location>
        <begin position="23"/>
        <end position="34"/>
    </location>
</feature>
<evidence type="ECO:0000256" key="5">
    <source>
        <dbReference type="SAM" id="MobiDB-lite"/>
    </source>
</evidence>
<dbReference type="GO" id="GO:0008173">
    <property type="term" value="F:RNA methyltransferase activity"/>
    <property type="evidence" value="ECO:0007669"/>
    <property type="project" value="InterPro"/>
</dbReference>
<name>A0A2H4U5A1_METSM</name>
<protein>
    <submittedName>
        <fullName evidence="7">RNA methyltransferase</fullName>
    </submittedName>
</protein>
<keyword evidence="4" id="KW-0949">S-adenosyl-L-methionine</keyword>
<dbReference type="PANTHER" id="PTHR42786:SF2">
    <property type="entry name" value="TRNA (CYTIDINE_URIDINE-2'-O-)-METHYLTRANSFERASE TRMJ"/>
    <property type="match status" value="1"/>
</dbReference>
<evidence type="ECO:0000256" key="1">
    <source>
        <dbReference type="ARBA" id="ARBA00007228"/>
    </source>
</evidence>